<feature type="compositionally biased region" description="Low complexity" evidence="1">
    <location>
        <begin position="77"/>
        <end position="86"/>
    </location>
</feature>
<feature type="region of interest" description="Disordered" evidence="1">
    <location>
        <begin position="470"/>
        <end position="511"/>
    </location>
</feature>
<feature type="compositionally biased region" description="Low complexity" evidence="1">
    <location>
        <begin position="96"/>
        <end position="110"/>
    </location>
</feature>
<keyword evidence="2" id="KW-0732">Signal</keyword>
<feature type="signal peptide" evidence="2">
    <location>
        <begin position="1"/>
        <end position="23"/>
    </location>
</feature>
<dbReference type="EMBL" id="CAKOGP040002425">
    <property type="protein sequence ID" value="CAJ1969768.1"/>
    <property type="molecule type" value="Genomic_DNA"/>
</dbReference>
<evidence type="ECO:0000256" key="1">
    <source>
        <dbReference type="SAM" id="MobiDB-lite"/>
    </source>
</evidence>
<keyword evidence="4" id="KW-1185">Reference proteome</keyword>
<comment type="caution">
    <text evidence="3">The sequence shown here is derived from an EMBL/GenBank/DDBJ whole genome shotgun (WGS) entry which is preliminary data.</text>
</comment>
<reference evidence="3" key="1">
    <citation type="submission" date="2023-08" db="EMBL/GenBank/DDBJ databases">
        <authorList>
            <person name="Audoor S."/>
            <person name="Bilcke G."/>
        </authorList>
    </citation>
    <scope>NUCLEOTIDE SEQUENCE</scope>
</reference>
<proteinExistence type="predicted"/>
<organism evidence="3 4">
    <name type="scientific">Cylindrotheca closterium</name>
    <dbReference type="NCBI Taxonomy" id="2856"/>
    <lineage>
        <taxon>Eukaryota</taxon>
        <taxon>Sar</taxon>
        <taxon>Stramenopiles</taxon>
        <taxon>Ochrophyta</taxon>
        <taxon>Bacillariophyta</taxon>
        <taxon>Bacillariophyceae</taxon>
        <taxon>Bacillariophycidae</taxon>
        <taxon>Bacillariales</taxon>
        <taxon>Bacillariaceae</taxon>
        <taxon>Cylindrotheca</taxon>
    </lineage>
</organism>
<name>A0AAD2JPJ5_9STRA</name>
<feature type="chain" id="PRO_5042246659" evidence="2">
    <location>
        <begin position="24"/>
        <end position="511"/>
    </location>
</feature>
<evidence type="ECO:0000256" key="2">
    <source>
        <dbReference type="SAM" id="SignalP"/>
    </source>
</evidence>
<evidence type="ECO:0000313" key="3">
    <source>
        <dbReference type="EMBL" id="CAJ1969768.1"/>
    </source>
</evidence>
<dbReference type="Proteomes" id="UP001295423">
    <property type="component" value="Unassembled WGS sequence"/>
</dbReference>
<gene>
    <name evidence="3" type="ORF">CYCCA115_LOCUS23877</name>
</gene>
<evidence type="ECO:0000313" key="4">
    <source>
        <dbReference type="Proteomes" id="UP001295423"/>
    </source>
</evidence>
<protein>
    <submittedName>
        <fullName evidence="3">Uncharacterized protein</fullName>
    </submittedName>
</protein>
<feature type="region of interest" description="Disordered" evidence="1">
    <location>
        <begin position="193"/>
        <end position="220"/>
    </location>
</feature>
<feature type="compositionally biased region" description="Basic and acidic residues" evidence="1">
    <location>
        <begin position="482"/>
        <end position="493"/>
    </location>
</feature>
<dbReference type="AlphaFoldDB" id="A0AAD2JPJ5"/>
<sequence>MDSTFTTMLLIASIALTAVSVEALIGIAPSPATTSAGASLCSSHAYSSGRKSSRAGSLYYAERDQQYQDYAYEQEQRNNGGWNEGPQPGGGLAAEQQNQQSWNENNNQFQPDRPPQEEYFNGDVGYNNVNYNSFADKSNNQYYAEGQPYESSNPHQFEAQEYQQASFNHQEAQNQGYYPPNQEYLNDYQQQQPYEPPQEFNQGYEPPRDMQQQRQEEDYRRYPTRMNRSRPSSLLDDMFDDPFFNDDPFFDNFFAMPTPFSMLNKNRRRDEGRSSSTSLLAEMFDDPFFDDPFFDKFFSMPTPFRALSPFYRTRRKSSSNGSSIANSNFRSAFSMLDQMRQKMEVFSNYDGFLQRGEGSSRILLDKAERYLNDDVACRMALGVGNEDRIRLGGILGSASSMAYAAVWDGPEQQQQRQERRAQRNLQVAVEGPDPRMMEAVVKITAFEDDEIQSLTLQTRDGREISVPVIGRQNDHNNNANFEDGRFFNEDPREVPPPPGVIDAEVIEQGRR</sequence>
<accession>A0AAD2JPJ5</accession>
<feature type="region of interest" description="Disordered" evidence="1">
    <location>
        <begin position="77"/>
        <end position="125"/>
    </location>
</feature>